<keyword evidence="10" id="KW-1185">Reference proteome</keyword>
<dbReference type="FunFam" id="1.10.600.10:FF:000001">
    <property type="entry name" value="Geranylgeranyl diphosphate synthase"/>
    <property type="match status" value="1"/>
</dbReference>
<dbReference type="PANTHER" id="PTHR43281:SF1">
    <property type="entry name" value="FARNESYL DIPHOSPHATE SYNTHASE"/>
    <property type="match status" value="1"/>
</dbReference>
<evidence type="ECO:0000256" key="6">
    <source>
        <dbReference type="ARBA" id="ARBA00022842"/>
    </source>
</evidence>
<comment type="caution">
    <text evidence="9">The sequence shown here is derived from an EMBL/GenBank/DDBJ whole genome shotgun (WGS) entry which is preliminary data.</text>
</comment>
<evidence type="ECO:0000256" key="1">
    <source>
        <dbReference type="ARBA" id="ARBA00001946"/>
    </source>
</evidence>
<organism evidence="9 10">
    <name type="scientific">Zingiber officinale</name>
    <name type="common">Ginger</name>
    <name type="synonym">Amomum zingiber</name>
    <dbReference type="NCBI Taxonomy" id="94328"/>
    <lineage>
        <taxon>Eukaryota</taxon>
        <taxon>Viridiplantae</taxon>
        <taxon>Streptophyta</taxon>
        <taxon>Embryophyta</taxon>
        <taxon>Tracheophyta</taxon>
        <taxon>Spermatophyta</taxon>
        <taxon>Magnoliopsida</taxon>
        <taxon>Liliopsida</taxon>
        <taxon>Zingiberales</taxon>
        <taxon>Zingiberaceae</taxon>
        <taxon>Zingiber</taxon>
    </lineage>
</organism>
<dbReference type="Proteomes" id="UP000734854">
    <property type="component" value="Unassembled WGS sequence"/>
</dbReference>
<evidence type="ECO:0000256" key="7">
    <source>
        <dbReference type="ARBA" id="ARBA00023229"/>
    </source>
</evidence>
<dbReference type="PROSITE" id="PS00444">
    <property type="entry name" value="POLYPRENYL_SYNTHASE_2"/>
    <property type="match status" value="1"/>
</dbReference>
<dbReference type="InterPro" id="IPR053378">
    <property type="entry name" value="Prenyl_diphosphate_synthase"/>
</dbReference>
<evidence type="ECO:0000313" key="10">
    <source>
        <dbReference type="Proteomes" id="UP000734854"/>
    </source>
</evidence>
<accession>A0A8J5EA88</accession>
<evidence type="ECO:0000313" key="9">
    <source>
        <dbReference type="EMBL" id="KAG6468750.1"/>
    </source>
</evidence>
<dbReference type="GO" id="GO:0046872">
    <property type="term" value="F:metal ion binding"/>
    <property type="evidence" value="ECO:0007669"/>
    <property type="project" value="UniProtKB-KW"/>
</dbReference>
<dbReference type="PANTHER" id="PTHR43281">
    <property type="entry name" value="FARNESYL DIPHOSPHATE SYNTHASE"/>
    <property type="match status" value="1"/>
</dbReference>
<dbReference type="SFLD" id="SFLDS00005">
    <property type="entry name" value="Isoprenoid_Synthase_Type_I"/>
    <property type="match status" value="1"/>
</dbReference>
<dbReference type="EMBL" id="JACMSC010000022">
    <property type="protein sequence ID" value="KAG6468750.1"/>
    <property type="molecule type" value="Genomic_DNA"/>
</dbReference>
<keyword evidence="5" id="KW-0479">Metal-binding</keyword>
<evidence type="ECO:0000256" key="8">
    <source>
        <dbReference type="SAM" id="MobiDB-lite"/>
    </source>
</evidence>
<keyword evidence="4" id="KW-0808">Transferase</keyword>
<dbReference type="PROSITE" id="PS00723">
    <property type="entry name" value="POLYPRENYL_SYNTHASE_1"/>
    <property type="match status" value="1"/>
</dbReference>
<feature type="region of interest" description="Disordered" evidence="8">
    <location>
        <begin position="1"/>
        <end position="28"/>
    </location>
</feature>
<gene>
    <name evidence="9" type="ORF">ZIOFF_073443</name>
</gene>
<dbReference type="InterPro" id="IPR033749">
    <property type="entry name" value="Polyprenyl_synt_CS"/>
</dbReference>
<dbReference type="GO" id="GO:0005737">
    <property type="term" value="C:cytoplasm"/>
    <property type="evidence" value="ECO:0007669"/>
    <property type="project" value="UniProtKB-ARBA"/>
</dbReference>
<comment type="pathway">
    <text evidence="2">Isoprenoid biosynthesis.</text>
</comment>
<dbReference type="Pfam" id="PF00348">
    <property type="entry name" value="polyprenyl_synt"/>
    <property type="match status" value="1"/>
</dbReference>
<dbReference type="OrthoDB" id="9927103at2759"/>
<evidence type="ECO:0000256" key="3">
    <source>
        <dbReference type="ARBA" id="ARBA00006706"/>
    </source>
</evidence>
<evidence type="ECO:0000256" key="5">
    <source>
        <dbReference type="ARBA" id="ARBA00022723"/>
    </source>
</evidence>
<name>A0A8J5EA88_ZINOF</name>
<proteinExistence type="inferred from homology"/>
<sequence>MRPPNANLQFVHGKSLPTRSRARSRRRQQRFPCSTLQCFAMAYATAACVYGTNLAANPVSARRAAGPAARRPMVAVVRCVSTRQETAGLVVEQFNLKEYMEEKARKVNEALDLAVPLRHPEVIHRSMRHSLLAGGKRVRPLLAIASCELVGGDEKAAMPVACASEMIHTMSLIHDDLPCMDNDDLRRGQPTNHVLFGEDTAILAGDALLSFAFEHVATSTFGVAPERVVRSIVELGNCVGSEGLVAGQIVDISCEGKVVDKDVLEYIHIHKTARLLEAAAVCGAIVGGGDEEEVARVRSYARCVGLLFQVVDDILDVTKSSEELGKTAGKDLASDKTTYPKLLGLDGARDFAQTLVRKAEGELAVFDAARAAPLYHLARYIAYRQN</sequence>
<dbReference type="GO" id="GO:0004659">
    <property type="term" value="F:prenyltransferase activity"/>
    <property type="evidence" value="ECO:0007669"/>
    <property type="project" value="InterPro"/>
</dbReference>
<evidence type="ECO:0000256" key="4">
    <source>
        <dbReference type="ARBA" id="ARBA00022679"/>
    </source>
</evidence>
<keyword evidence="6" id="KW-0460">Magnesium</keyword>
<evidence type="ECO:0008006" key="11">
    <source>
        <dbReference type="Google" id="ProtNLM"/>
    </source>
</evidence>
<evidence type="ECO:0000256" key="2">
    <source>
        <dbReference type="ARBA" id="ARBA00005128"/>
    </source>
</evidence>
<dbReference type="InterPro" id="IPR000092">
    <property type="entry name" value="Polyprenyl_synt"/>
</dbReference>
<comment type="cofactor">
    <cofactor evidence="1">
        <name>Mg(2+)</name>
        <dbReference type="ChEBI" id="CHEBI:18420"/>
    </cofactor>
</comment>
<dbReference type="CDD" id="cd00685">
    <property type="entry name" value="Trans_IPPS_HT"/>
    <property type="match status" value="1"/>
</dbReference>
<dbReference type="AlphaFoldDB" id="A0A8J5EA88"/>
<keyword evidence="7" id="KW-0414">Isoprene biosynthesis</keyword>
<reference evidence="9 10" key="1">
    <citation type="submission" date="2020-08" db="EMBL/GenBank/DDBJ databases">
        <title>Plant Genome Project.</title>
        <authorList>
            <person name="Zhang R.-G."/>
        </authorList>
    </citation>
    <scope>NUCLEOTIDE SEQUENCE [LARGE SCALE GENOMIC DNA]</scope>
    <source>
        <tissue evidence="9">Rhizome</tissue>
    </source>
</reference>
<dbReference type="NCBIfam" id="NF045485">
    <property type="entry name" value="FPPsyn"/>
    <property type="match status" value="1"/>
</dbReference>
<comment type="similarity">
    <text evidence="3">Belongs to the FPP/GGPP synthase family.</text>
</comment>
<dbReference type="SFLD" id="SFLDG01017">
    <property type="entry name" value="Polyprenyl_Transferase_Like"/>
    <property type="match status" value="1"/>
</dbReference>
<dbReference type="GO" id="GO:0008299">
    <property type="term" value="P:isoprenoid biosynthetic process"/>
    <property type="evidence" value="ECO:0007669"/>
    <property type="project" value="UniProtKB-KW"/>
</dbReference>
<protein>
    <recommendedName>
        <fullName evidence="11">Geranylgeranyl diphosphate synthase</fullName>
    </recommendedName>
</protein>